<dbReference type="InterPro" id="IPR011990">
    <property type="entry name" value="TPR-like_helical_dom_sf"/>
</dbReference>
<evidence type="ECO:0000256" key="2">
    <source>
        <dbReference type="ARBA" id="ARBA00022803"/>
    </source>
</evidence>
<reference evidence="4" key="1">
    <citation type="submission" date="2020-07" db="EMBL/GenBank/DDBJ databases">
        <title>Huge and variable diversity of episymbiotic CPR bacteria and DPANN archaea in groundwater ecosystems.</title>
        <authorList>
            <person name="He C.Y."/>
            <person name="Keren R."/>
            <person name="Whittaker M."/>
            <person name="Farag I.F."/>
            <person name="Doudna J."/>
            <person name="Cate J.H.D."/>
            <person name="Banfield J.F."/>
        </authorList>
    </citation>
    <scope>NUCLEOTIDE SEQUENCE</scope>
    <source>
        <strain evidence="4">NC_groundwater_928_Pr1_S-0.2um_72_17</strain>
    </source>
</reference>
<evidence type="ECO:0000313" key="5">
    <source>
        <dbReference type="Proteomes" id="UP000807850"/>
    </source>
</evidence>
<proteinExistence type="predicted"/>
<comment type="caution">
    <text evidence="4">The sequence shown here is derived from an EMBL/GenBank/DDBJ whole genome shotgun (WGS) entry which is preliminary data.</text>
</comment>
<gene>
    <name evidence="4" type="ORF">HY076_08190</name>
</gene>
<dbReference type="InterPro" id="IPR013105">
    <property type="entry name" value="TPR_2"/>
</dbReference>
<keyword evidence="3" id="KW-0732">Signal</keyword>
<dbReference type="PROSITE" id="PS51257">
    <property type="entry name" value="PROKAR_LIPOPROTEIN"/>
    <property type="match status" value="1"/>
</dbReference>
<feature type="signal peptide" evidence="3">
    <location>
        <begin position="1"/>
        <end position="26"/>
    </location>
</feature>
<sequence length="107" mass="11057">MTAHRAIAATAMIALVATLGCGNRHAATTTPAGNDPQARSQALIDSGNQAFSAGNYGLAARRYAAAAVIKQDDPAAYYGLGMALSKLGRDEDARAAYAKARDLARPH</sequence>
<dbReference type="SMART" id="SM00028">
    <property type="entry name" value="TPR"/>
    <property type="match status" value="2"/>
</dbReference>
<evidence type="ECO:0000256" key="3">
    <source>
        <dbReference type="SAM" id="SignalP"/>
    </source>
</evidence>
<dbReference type="EMBL" id="JACQAY010000269">
    <property type="protein sequence ID" value="MBI3540236.1"/>
    <property type="molecule type" value="Genomic_DNA"/>
</dbReference>
<feature type="chain" id="PRO_5039423604" evidence="3">
    <location>
        <begin position="27"/>
        <end position="107"/>
    </location>
</feature>
<keyword evidence="1" id="KW-0677">Repeat</keyword>
<evidence type="ECO:0000313" key="4">
    <source>
        <dbReference type="EMBL" id="MBI3540236.1"/>
    </source>
</evidence>
<dbReference type="Proteomes" id="UP000807850">
    <property type="component" value="Unassembled WGS sequence"/>
</dbReference>
<evidence type="ECO:0000256" key="1">
    <source>
        <dbReference type="ARBA" id="ARBA00022737"/>
    </source>
</evidence>
<dbReference type="SUPFAM" id="SSF48452">
    <property type="entry name" value="TPR-like"/>
    <property type="match status" value="1"/>
</dbReference>
<keyword evidence="2" id="KW-0802">TPR repeat</keyword>
<protein>
    <submittedName>
        <fullName evidence="4">Tetratricopeptide repeat protein</fullName>
    </submittedName>
</protein>
<accession>A0A9D6L7M4</accession>
<name>A0A9D6L7M4_UNCEI</name>
<organism evidence="4 5">
    <name type="scientific">Eiseniibacteriota bacterium</name>
    <dbReference type="NCBI Taxonomy" id="2212470"/>
    <lineage>
        <taxon>Bacteria</taxon>
        <taxon>Candidatus Eiseniibacteriota</taxon>
    </lineage>
</organism>
<dbReference type="InterPro" id="IPR019734">
    <property type="entry name" value="TPR_rpt"/>
</dbReference>
<dbReference type="Gene3D" id="1.25.40.10">
    <property type="entry name" value="Tetratricopeptide repeat domain"/>
    <property type="match status" value="1"/>
</dbReference>
<dbReference type="Pfam" id="PF07719">
    <property type="entry name" value="TPR_2"/>
    <property type="match status" value="1"/>
</dbReference>
<dbReference type="AlphaFoldDB" id="A0A9D6L7M4"/>